<feature type="site" description="Could be important to modulate the pK values of the two catalytic cysteine residues" evidence="3">
    <location>
        <position position="166"/>
    </location>
</feature>
<feature type="binding site" evidence="3">
    <location>
        <position position="164"/>
    </location>
    <ligand>
        <name>substrate</name>
    </ligand>
</feature>
<comment type="subunit">
    <text evidence="3">Homodimer.</text>
</comment>
<comment type="subcellular location">
    <subcellularLocation>
        <location evidence="3">Cytoplasm</location>
    </subcellularLocation>
</comment>
<feature type="active site" description="Proton acceptor" evidence="3">
    <location>
        <position position="224"/>
    </location>
</feature>
<keyword evidence="2 3" id="KW-0413">Isomerase</keyword>
<comment type="catalytic activity">
    <reaction evidence="3">
        <text>(2S,6S)-2,6-diaminopimelate = meso-2,6-diaminopimelate</text>
        <dbReference type="Rhea" id="RHEA:15393"/>
        <dbReference type="ChEBI" id="CHEBI:57609"/>
        <dbReference type="ChEBI" id="CHEBI:57791"/>
        <dbReference type="EC" id="5.1.1.7"/>
    </reaction>
</comment>
<evidence type="ECO:0000256" key="4">
    <source>
        <dbReference type="NCBIfam" id="TIGR00652"/>
    </source>
</evidence>
<evidence type="ECO:0000256" key="1">
    <source>
        <dbReference type="ARBA" id="ARBA00010219"/>
    </source>
</evidence>
<dbReference type="EC" id="5.1.1.7" evidence="3 4"/>
<evidence type="ECO:0000313" key="5">
    <source>
        <dbReference type="EMBL" id="WCO65358.1"/>
    </source>
</evidence>
<dbReference type="SUPFAM" id="SSF54506">
    <property type="entry name" value="Diaminopimelate epimerase-like"/>
    <property type="match status" value="2"/>
</dbReference>
<comment type="caution">
    <text evidence="3">Lacks conserved residue(s) required for the propagation of feature annotation.</text>
</comment>
<dbReference type="NCBIfam" id="TIGR00652">
    <property type="entry name" value="DapF"/>
    <property type="match status" value="1"/>
</dbReference>
<dbReference type="Proteomes" id="UP001216390">
    <property type="component" value="Chromosome"/>
</dbReference>
<keyword evidence="3" id="KW-0028">Amino-acid biosynthesis</keyword>
<dbReference type="Gene3D" id="3.10.310.10">
    <property type="entry name" value="Diaminopimelate Epimerase, Chain A, domain 1"/>
    <property type="match status" value="2"/>
</dbReference>
<dbReference type="PANTHER" id="PTHR31689:SF0">
    <property type="entry name" value="DIAMINOPIMELATE EPIMERASE"/>
    <property type="match status" value="1"/>
</dbReference>
<dbReference type="EMBL" id="CP116942">
    <property type="protein sequence ID" value="WCO65358.1"/>
    <property type="molecule type" value="Genomic_DNA"/>
</dbReference>
<feature type="binding site" evidence="3">
    <location>
        <begin position="76"/>
        <end position="77"/>
    </location>
    <ligand>
        <name>substrate</name>
    </ligand>
</feature>
<keyword evidence="3" id="KW-0963">Cytoplasm</keyword>
<dbReference type="HAMAP" id="MF_00197">
    <property type="entry name" value="DAP_epimerase"/>
    <property type="match status" value="1"/>
</dbReference>
<name>A0AAE9Y6N7_9ACTN</name>
<feature type="binding site" evidence="3">
    <location>
        <position position="13"/>
    </location>
    <ligand>
        <name>substrate</name>
    </ligand>
</feature>
<feature type="binding site" evidence="3">
    <location>
        <begin position="225"/>
        <end position="226"/>
    </location>
    <ligand>
        <name>substrate</name>
    </ligand>
</feature>
<dbReference type="RefSeq" id="WP_272734883.1">
    <property type="nucleotide sequence ID" value="NZ_CP116942.1"/>
</dbReference>
<comment type="similarity">
    <text evidence="1 3">Belongs to the diaminopimelate epimerase family.</text>
</comment>
<feature type="binding site" evidence="3">
    <location>
        <begin position="215"/>
        <end position="216"/>
    </location>
    <ligand>
        <name>substrate</name>
    </ligand>
</feature>
<accession>A0AAE9Y6N7</accession>
<evidence type="ECO:0000256" key="2">
    <source>
        <dbReference type="ARBA" id="ARBA00023235"/>
    </source>
</evidence>
<dbReference type="PANTHER" id="PTHR31689">
    <property type="entry name" value="DIAMINOPIMELATE EPIMERASE, CHLOROPLASTIC"/>
    <property type="match status" value="1"/>
</dbReference>
<feature type="site" description="Could be important to modulate the pK values of the two catalytic cysteine residues" evidence="3">
    <location>
        <position position="215"/>
    </location>
</feature>
<dbReference type="InterPro" id="IPR001653">
    <property type="entry name" value="DAP_epimerase_DapF"/>
</dbReference>
<dbReference type="KEGG" id="ima:PO878_12715"/>
<dbReference type="Pfam" id="PF01678">
    <property type="entry name" value="DAP_epimerase"/>
    <property type="match status" value="2"/>
</dbReference>
<dbReference type="GO" id="GO:0005829">
    <property type="term" value="C:cytosol"/>
    <property type="evidence" value="ECO:0007669"/>
    <property type="project" value="TreeGrafter"/>
</dbReference>
<organism evidence="5 6">
    <name type="scientific">Iamia majanohamensis</name>
    <dbReference type="NCBI Taxonomy" id="467976"/>
    <lineage>
        <taxon>Bacteria</taxon>
        <taxon>Bacillati</taxon>
        <taxon>Actinomycetota</taxon>
        <taxon>Acidimicrobiia</taxon>
        <taxon>Acidimicrobiales</taxon>
        <taxon>Iamiaceae</taxon>
        <taxon>Iamia</taxon>
    </lineage>
</organism>
<feature type="binding site" evidence="3">
    <location>
        <position position="66"/>
    </location>
    <ligand>
        <name>substrate</name>
    </ligand>
</feature>
<evidence type="ECO:0000256" key="3">
    <source>
        <dbReference type="HAMAP-Rule" id="MF_00197"/>
    </source>
</evidence>
<dbReference type="GO" id="GO:0008837">
    <property type="term" value="F:diaminopimelate epimerase activity"/>
    <property type="evidence" value="ECO:0007669"/>
    <property type="project" value="UniProtKB-UniRule"/>
</dbReference>
<sequence>MAHRLTKHHGLGNDFLVLLGPATALAGVGADEARRWCHRHRGVGADGLLLGATDADDADVAMTLYNADGSRAEMSGNGIRCLAQAEADRRGVTTVELRIATDGGPRTVAVAPGPDAATVVASVDMGPAGAGPAPDGPVGPLPADDDPAALALEPKETRTLDLGNPHLVLLVDDPGAVDVHRAGPHWEAAWSGGINVHAVAPTPGEADAVTMAIWERGAGATEACGTGATAAARAAHDWGLVGTEVTVHMRGGDVGVVVGERMTLRGPSVRVATVEVEA</sequence>
<comment type="function">
    <text evidence="3">Catalyzes the stereoinversion of LL-2,6-diaminopimelate (L,L-DAP) to meso-diaminopimelate (meso-DAP), a precursor of L-lysine and an essential component of the bacterial peptidoglycan.</text>
</comment>
<keyword evidence="3" id="KW-0457">Lysine biosynthesis</keyword>
<feature type="binding site" evidence="3">
    <location>
        <position position="195"/>
    </location>
    <ligand>
        <name>substrate</name>
    </ligand>
</feature>
<keyword evidence="6" id="KW-1185">Reference proteome</keyword>
<dbReference type="GO" id="GO:0009089">
    <property type="term" value="P:lysine biosynthetic process via diaminopimelate"/>
    <property type="evidence" value="ECO:0007669"/>
    <property type="project" value="UniProtKB-UniRule"/>
</dbReference>
<gene>
    <name evidence="3 5" type="primary">dapF</name>
    <name evidence="5" type="ORF">PO878_12715</name>
</gene>
<dbReference type="AlphaFoldDB" id="A0AAE9Y6N7"/>
<evidence type="ECO:0000313" key="6">
    <source>
        <dbReference type="Proteomes" id="UP001216390"/>
    </source>
</evidence>
<protein>
    <recommendedName>
        <fullName evidence="3 4">Diaminopimelate epimerase</fullName>
        <shortName evidence="3">DAP epimerase</shortName>
        <ecNumber evidence="3 4">5.1.1.7</ecNumber>
    </recommendedName>
    <alternativeName>
        <fullName evidence="3">PLP-independent amino acid racemase</fullName>
    </alternativeName>
</protein>
<reference evidence="5" key="1">
    <citation type="submission" date="2023-01" db="EMBL/GenBank/DDBJ databases">
        <title>The diversity of Class Acidimicrobiia in South China Sea sediment environments and the proposal of Iamia marina sp. nov., a novel species of the genus Iamia.</title>
        <authorList>
            <person name="He Y."/>
            <person name="Tian X."/>
        </authorList>
    </citation>
    <scope>NUCLEOTIDE SEQUENCE</scope>
    <source>
        <strain evidence="5">DSM 19957</strain>
    </source>
</reference>
<comment type="pathway">
    <text evidence="3">Amino-acid biosynthesis; L-lysine biosynthesis via DAP pathway; DL-2,6-diaminopimelate from LL-2,6-diaminopimelate: step 1/1.</text>
</comment>
<proteinExistence type="inferred from homology"/>